<protein>
    <submittedName>
        <fullName evidence="1">Uncharacterized protein</fullName>
    </submittedName>
</protein>
<dbReference type="Proteomes" id="UP001374579">
    <property type="component" value="Unassembled WGS sequence"/>
</dbReference>
<reference evidence="1 2" key="1">
    <citation type="submission" date="2024-02" db="EMBL/GenBank/DDBJ databases">
        <title>Chromosome-scale genome assembly of the rough periwinkle Littorina saxatilis.</title>
        <authorList>
            <person name="De Jode A."/>
            <person name="Faria R."/>
            <person name="Formenti G."/>
            <person name="Sims Y."/>
            <person name="Smith T.P."/>
            <person name="Tracey A."/>
            <person name="Wood J.M.D."/>
            <person name="Zagrodzka Z.B."/>
            <person name="Johannesson K."/>
            <person name="Butlin R.K."/>
            <person name="Leder E.H."/>
        </authorList>
    </citation>
    <scope>NUCLEOTIDE SEQUENCE [LARGE SCALE GENOMIC DNA]</scope>
    <source>
        <strain evidence="1">Snail1</strain>
        <tissue evidence="1">Muscle</tissue>
    </source>
</reference>
<name>A0AAN9GH76_9CAEN</name>
<evidence type="ECO:0000313" key="2">
    <source>
        <dbReference type="Proteomes" id="UP001374579"/>
    </source>
</evidence>
<accession>A0AAN9GH76</accession>
<evidence type="ECO:0000313" key="1">
    <source>
        <dbReference type="EMBL" id="KAK7107794.1"/>
    </source>
</evidence>
<comment type="caution">
    <text evidence="1">The sequence shown here is derived from an EMBL/GenBank/DDBJ whole genome shotgun (WGS) entry which is preliminary data.</text>
</comment>
<sequence>MQTMMEAGDKSEAQDLHVVPALSLPECYVHSSNGSSCSSSNHSIHKTEQVHANGIHSEVGRPTLSPHDCGDILPQCSSQIVASQGYTNSASEFSGDETDVDELGDLLRRFDTFFREKVDNELQSISDFMHGMLSEQQIHLQQILVNASAHTKSFHSQQETGDVLPSDEEAFSKGAVQGLEPYEEIEMQLSTAESAEKYQRSATSEILLEMMSLACELSALLNQSKYL</sequence>
<gene>
    <name evidence="1" type="ORF">V1264_015647</name>
</gene>
<organism evidence="1 2">
    <name type="scientific">Littorina saxatilis</name>
    <dbReference type="NCBI Taxonomy" id="31220"/>
    <lineage>
        <taxon>Eukaryota</taxon>
        <taxon>Metazoa</taxon>
        <taxon>Spiralia</taxon>
        <taxon>Lophotrochozoa</taxon>
        <taxon>Mollusca</taxon>
        <taxon>Gastropoda</taxon>
        <taxon>Caenogastropoda</taxon>
        <taxon>Littorinimorpha</taxon>
        <taxon>Littorinoidea</taxon>
        <taxon>Littorinidae</taxon>
        <taxon>Littorina</taxon>
    </lineage>
</organism>
<dbReference type="AlphaFoldDB" id="A0AAN9GH76"/>
<proteinExistence type="predicted"/>
<keyword evidence="2" id="KW-1185">Reference proteome</keyword>
<dbReference type="EMBL" id="JBAMIC010000004">
    <property type="protein sequence ID" value="KAK7107794.1"/>
    <property type="molecule type" value="Genomic_DNA"/>
</dbReference>